<gene>
    <name evidence="1" type="ORF">rCG_56050</name>
</gene>
<proteinExistence type="predicted"/>
<name>A6IAX9_RAT</name>
<dbReference type="EMBL" id="CH473957">
    <property type="protein sequence ID" value="EDL91247.1"/>
    <property type="molecule type" value="Genomic_DNA"/>
</dbReference>
<evidence type="ECO:0000313" key="2">
    <source>
        <dbReference type="Proteomes" id="UP000234681"/>
    </source>
</evidence>
<feature type="non-terminal residue" evidence="1">
    <location>
        <position position="43"/>
    </location>
</feature>
<protein>
    <submittedName>
        <fullName evidence="1">RCG56050</fullName>
    </submittedName>
</protein>
<dbReference type="Proteomes" id="UP000234681">
    <property type="component" value="Chromosome 4"/>
</dbReference>
<sequence>MSTILWLPRSIMQPLWPPSLLCLLPPGRLLTHKPSVNAREKSR</sequence>
<reference evidence="2" key="1">
    <citation type="submission" date="2005-09" db="EMBL/GenBank/DDBJ databases">
        <authorList>
            <person name="Mural R.J."/>
            <person name="Li P.W."/>
            <person name="Adams M.D."/>
            <person name="Amanatides P.G."/>
            <person name="Baden-Tillson H."/>
            <person name="Barnstead M."/>
            <person name="Chin S.H."/>
            <person name="Dew I."/>
            <person name="Evans C.A."/>
            <person name="Ferriera S."/>
            <person name="Flanigan M."/>
            <person name="Fosler C."/>
            <person name="Glodek A."/>
            <person name="Gu Z."/>
            <person name="Holt R.A."/>
            <person name="Jennings D."/>
            <person name="Kraft C.L."/>
            <person name="Lu F."/>
            <person name="Nguyen T."/>
            <person name="Nusskern D.R."/>
            <person name="Pfannkoch C.M."/>
            <person name="Sitter C."/>
            <person name="Sutton G.G."/>
            <person name="Venter J.C."/>
            <person name="Wang Z."/>
            <person name="Woodage T."/>
            <person name="Zheng X.H."/>
            <person name="Zhong F."/>
        </authorList>
    </citation>
    <scope>NUCLEOTIDE SEQUENCE [LARGE SCALE GENOMIC DNA]</scope>
    <source>
        <strain>BN</strain>
        <strain evidence="2">Sprague-Dawley</strain>
    </source>
</reference>
<organism evidence="1 2">
    <name type="scientific">Rattus norvegicus</name>
    <name type="common">Rat</name>
    <dbReference type="NCBI Taxonomy" id="10116"/>
    <lineage>
        <taxon>Eukaryota</taxon>
        <taxon>Metazoa</taxon>
        <taxon>Chordata</taxon>
        <taxon>Craniata</taxon>
        <taxon>Vertebrata</taxon>
        <taxon>Euteleostomi</taxon>
        <taxon>Mammalia</taxon>
        <taxon>Eutheria</taxon>
        <taxon>Euarchontoglires</taxon>
        <taxon>Glires</taxon>
        <taxon>Rodentia</taxon>
        <taxon>Myomorpha</taxon>
        <taxon>Muroidea</taxon>
        <taxon>Muridae</taxon>
        <taxon>Murinae</taxon>
        <taxon>Rattus</taxon>
    </lineage>
</organism>
<accession>A6IAX9</accession>
<dbReference type="AlphaFoldDB" id="A6IAX9"/>
<evidence type="ECO:0000313" key="1">
    <source>
        <dbReference type="EMBL" id="EDL91247.1"/>
    </source>
</evidence>